<dbReference type="AlphaFoldDB" id="A0A7X8C361"/>
<evidence type="ECO:0000313" key="2">
    <source>
        <dbReference type="EMBL" id="NLJ17944.1"/>
    </source>
</evidence>
<name>A0A7X8C361_9LACT</name>
<dbReference type="Proteomes" id="UP000541058">
    <property type="component" value="Unassembled WGS sequence"/>
</dbReference>
<organism evidence="2 3">
    <name type="scientific">Globicatella sulfidifaciens</name>
    <dbReference type="NCBI Taxonomy" id="136093"/>
    <lineage>
        <taxon>Bacteria</taxon>
        <taxon>Bacillati</taxon>
        <taxon>Bacillota</taxon>
        <taxon>Bacilli</taxon>
        <taxon>Lactobacillales</taxon>
        <taxon>Aerococcaceae</taxon>
        <taxon>Globicatella</taxon>
    </lineage>
</organism>
<dbReference type="PANTHER" id="PTHR37300">
    <property type="entry name" value="UPF0291 PROTEIN CBO2609/CLC_2481"/>
    <property type="match status" value="1"/>
</dbReference>
<evidence type="ECO:0000313" key="3">
    <source>
        <dbReference type="Proteomes" id="UP000541058"/>
    </source>
</evidence>
<protein>
    <submittedName>
        <fullName evidence="2">DUF896 domain-containing protein</fullName>
    </submittedName>
</protein>
<dbReference type="InterPro" id="IPR009242">
    <property type="entry name" value="DUF896"/>
</dbReference>
<evidence type="ECO:0000256" key="1">
    <source>
        <dbReference type="ARBA" id="ARBA00022490"/>
    </source>
</evidence>
<dbReference type="EMBL" id="JAAYSM010000116">
    <property type="protein sequence ID" value="NLJ17944.1"/>
    <property type="molecule type" value="Genomic_DNA"/>
</dbReference>
<dbReference type="PANTHER" id="PTHR37300:SF1">
    <property type="entry name" value="UPF0291 PROTEIN YNZC"/>
    <property type="match status" value="1"/>
</dbReference>
<dbReference type="Gene3D" id="1.10.287.540">
    <property type="entry name" value="Helix hairpin bin"/>
    <property type="match status" value="1"/>
</dbReference>
<reference evidence="2 3" key="1">
    <citation type="journal article" date="2020" name="Biotechnol. Biofuels">
        <title>New insights from the biogas microbiome by comprehensive genome-resolved metagenomics of nearly 1600 species originating from multiple anaerobic digesters.</title>
        <authorList>
            <person name="Campanaro S."/>
            <person name="Treu L."/>
            <person name="Rodriguez-R L.M."/>
            <person name="Kovalovszki A."/>
            <person name="Ziels R.M."/>
            <person name="Maus I."/>
            <person name="Zhu X."/>
            <person name="Kougias P.G."/>
            <person name="Basile A."/>
            <person name="Luo G."/>
            <person name="Schluter A."/>
            <person name="Konstantinidis K.T."/>
            <person name="Angelidaki I."/>
        </authorList>
    </citation>
    <scope>NUCLEOTIDE SEQUENCE [LARGE SCALE GENOMIC DNA]</scope>
    <source>
        <strain evidence="2">AS23ysBPME_34</strain>
    </source>
</reference>
<gene>
    <name evidence="2" type="ORF">GX355_03705</name>
</gene>
<keyword evidence="1" id="KW-0963">Cytoplasm</keyword>
<sequence length="145" mass="16878">MAMILEGINYLASIAKTRDLTEAEEILREELRGAYLALIRQAFRKQIEGVKLVDETGADVTPEKLKAVQKEKGLHGRNQDLPTRMAKFLSMLPDVEEGTVIFGEANDLYDDEYDEEFDNEYGFDYYEEYNSESEEYNEYDDEYDE</sequence>
<proteinExistence type="predicted"/>
<accession>A0A7X8C361</accession>
<comment type="caution">
    <text evidence="2">The sequence shown here is derived from an EMBL/GenBank/DDBJ whole genome shotgun (WGS) entry which is preliminary data.</text>
</comment>
<dbReference type="SUPFAM" id="SSF158221">
    <property type="entry name" value="YnzC-like"/>
    <property type="match status" value="1"/>
</dbReference>
<dbReference type="Pfam" id="PF05979">
    <property type="entry name" value="DUF896"/>
    <property type="match status" value="1"/>
</dbReference>